<dbReference type="AlphaFoldDB" id="A0A933GK38"/>
<dbReference type="NCBIfam" id="TIGR02795">
    <property type="entry name" value="tol_pal_ybgF"/>
    <property type="match status" value="1"/>
</dbReference>
<protein>
    <submittedName>
        <fullName evidence="5">Tol-pal system protein YbgF</fullName>
    </submittedName>
</protein>
<dbReference type="InterPro" id="IPR019734">
    <property type="entry name" value="TPR_rpt"/>
</dbReference>
<dbReference type="Pfam" id="PF13525">
    <property type="entry name" value="YfiO"/>
    <property type="match status" value="1"/>
</dbReference>
<dbReference type="Gene3D" id="1.25.40.10">
    <property type="entry name" value="Tetratricopeptide repeat domain"/>
    <property type="match status" value="1"/>
</dbReference>
<evidence type="ECO:0000313" key="6">
    <source>
        <dbReference type="Proteomes" id="UP000772181"/>
    </source>
</evidence>
<organism evidence="5 6">
    <name type="scientific">Tectimicrobiota bacterium</name>
    <dbReference type="NCBI Taxonomy" id="2528274"/>
    <lineage>
        <taxon>Bacteria</taxon>
        <taxon>Pseudomonadati</taxon>
        <taxon>Nitrospinota/Tectimicrobiota group</taxon>
        <taxon>Candidatus Tectimicrobiota</taxon>
    </lineage>
</organism>
<sequence>MIMNRWGKLSRSSRIVTLVVITLLAGCTLSNQDVLIMQEDLSKIKRQLTALEDTVNRKLPLSSTSILPKAEQNLMQEVKITQKNQADAKIKLDELGDNVQMVRSKIDELNYQMNGVNQKLDNLDMRLSSGQGTGRLSGVPGSGYPPSGMTSQLPEQSSQNVPSIGTLGSQSGIATQPLTGGSPGTSGSLPSTPPSQEFSPGGQGQGGPFKSGQLPASGSLPPTQEQTPGSTTSAPSQPGMQVAGIPPQQIYQTAYQDYVNKNYELSILGFREFLARNPKSPLADNAQYWIGESYYSLNKFNEAIVEFNRVIENYPNSSKKYASLLKKGYSLIEIKRTDEGTRELQNLIRLYPQTEEAKLAEAKLKSIRSR</sequence>
<evidence type="ECO:0000256" key="2">
    <source>
        <dbReference type="PROSITE-ProRule" id="PRU00339"/>
    </source>
</evidence>
<dbReference type="Proteomes" id="UP000772181">
    <property type="component" value="Unassembled WGS sequence"/>
</dbReference>
<evidence type="ECO:0000259" key="4">
    <source>
        <dbReference type="Pfam" id="PF13525"/>
    </source>
</evidence>
<keyword evidence="2" id="KW-0802">TPR repeat</keyword>
<reference evidence="5" key="1">
    <citation type="submission" date="2020-07" db="EMBL/GenBank/DDBJ databases">
        <title>Huge and variable diversity of episymbiotic CPR bacteria and DPANN archaea in groundwater ecosystems.</title>
        <authorList>
            <person name="He C.Y."/>
            <person name="Keren R."/>
            <person name="Whittaker M."/>
            <person name="Farag I.F."/>
            <person name="Doudna J."/>
            <person name="Cate J.H.D."/>
            <person name="Banfield J.F."/>
        </authorList>
    </citation>
    <scope>NUCLEOTIDE SEQUENCE</scope>
    <source>
        <strain evidence="5">NC_groundwater_1482_Ag_S-0.65um_47_24</strain>
    </source>
</reference>
<evidence type="ECO:0000256" key="3">
    <source>
        <dbReference type="SAM" id="MobiDB-lite"/>
    </source>
</evidence>
<dbReference type="EMBL" id="JACQWF010000132">
    <property type="protein sequence ID" value="MBI4595311.1"/>
    <property type="molecule type" value="Genomic_DNA"/>
</dbReference>
<dbReference type="HAMAP" id="MF_02066">
    <property type="entry name" value="CpoB"/>
    <property type="match status" value="1"/>
</dbReference>
<comment type="caution">
    <text evidence="5">The sequence shown here is derived from an EMBL/GenBank/DDBJ whole genome shotgun (WGS) entry which is preliminary data.</text>
</comment>
<dbReference type="InterPro" id="IPR034706">
    <property type="entry name" value="CpoB"/>
</dbReference>
<evidence type="ECO:0000313" key="5">
    <source>
        <dbReference type="EMBL" id="MBI4595311.1"/>
    </source>
</evidence>
<evidence type="ECO:0000256" key="1">
    <source>
        <dbReference type="ARBA" id="ARBA00022729"/>
    </source>
</evidence>
<dbReference type="GO" id="GO:0051301">
    <property type="term" value="P:cell division"/>
    <property type="evidence" value="ECO:0007669"/>
    <property type="project" value="InterPro"/>
</dbReference>
<name>A0A933GK38_UNCTE</name>
<dbReference type="InterPro" id="IPR014162">
    <property type="entry name" value="CpoB_C"/>
</dbReference>
<proteinExistence type="inferred from homology"/>
<dbReference type="InterPro" id="IPR011990">
    <property type="entry name" value="TPR-like_helical_dom_sf"/>
</dbReference>
<accession>A0A933GK38</accession>
<feature type="compositionally biased region" description="Polar residues" evidence="3">
    <location>
        <begin position="149"/>
        <end position="174"/>
    </location>
</feature>
<feature type="compositionally biased region" description="Low complexity" evidence="3">
    <location>
        <begin position="137"/>
        <end position="148"/>
    </location>
</feature>
<feature type="compositionally biased region" description="Low complexity" evidence="3">
    <location>
        <begin position="175"/>
        <end position="200"/>
    </location>
</feature>
<feature type="domain" description="Outer membrane lipoprotein BamD-like" evidence="4">
    <location>
        <begin position="246"/>
        <end position="369"/>
    </location>
</feature>
<dbReference type="PROSITE" id="PS51257">
    <property type="entry name" value="PROKAR_LIPOPROTEIN"/>
    <property type="match status" value="1"/>
</dbReference>
<feature type="compositionally biased region" description="Polar residues" evidence="3">
    <location>
        <begin position="214"/>
        <end position="239"/>
    </location>
</feature>
<feature type="region of interest" description="Disordered" evidence="3">
    <location>
        <begin position="125"/>
        <end position="243"/>
    </location>
</feature>
<feature type="repeat" description="TPR" evidence="2">
    <location>
        <begin position="284"/>
        <end position="317"/>
    </location>
</feature>
<gene>
    <name evidence="5" type="primary">ybgF</name>
    <name evidence="5" type="ORF">HY730_02925</name>
</gene>
<dbReference type="SUPFAM" id="SSF48452">
    <property type="entry name" value="TPR-like"/>
    <property type="match status" value="1"/>
</dbReference>
<dbReference type="InterPro" id="IPR039565">
    <property type="entry name" value="BamD-like"/>
</dbReference>
<keyword evidence="1" id="KW-0732">Signal</keyword>
<dbReference type="PROSITE" id="PS50005">
    <property type="entry name" value="TPR"/>
    <property type="match status" value="1"/>
</dbReference>